<dbReference type="SUPFAM" id="SSF160374">
    <property type="entry name" value="RplX-like"/>
    <property type="match status" value="1"/>
</dbReference>
<dbReference type="PANTHER" id="PTHR10052">
    <property type="entry name" value="60S RIBOSOMAL PROTEIN L18A"/>
    <property type="match status" value="1"/>
</dbReference>
<dbReference type="Pfam" id="PF01775">
    <property type="entry name" value="Ribosomal_L18A"/>
    <property type="match status" value="1"/>
</dbReference>
<evidence type="ECO:0000256" key="2">
    <source>
        <dbReference type="ARBA" id="ARBA00022980"/>
    </source>
</evidence>
<organism evidence="6 7">
    <name type="scientific">Zea mays</name>
    <name type="common">Maize</name>
    <dbReference type="NCBI Taxonomy" id="4577"/>
    <lineage>
        <taxon>Eukaryota</taxon>
        <taxon>Viridiplantae</taxon>
        <taxon>Streptophyta</taxon>
        <taxon>Embryophyta</taxon>
        <taxon>Tracheophyta</taxon>
        <taxon>Spermatophyta</taxon>
        <taxon>Magnoliopsida</taxon>
        <taxon>Liliopsida</taxon>
        <taxon>Poales</taxon>
        <taxon>Poaceae</taxon>
        <taxon>PACMAD clade</taxon>
        <taxon>Panicoideae</taxon>
        <taxon>Andropogonodae</taxon>
        <taxon>Andropogoneae</taxon>
        <taxon>Tripsacinae</taxon>
        <taxon>Zea</taxon>
    </lineage>
</organism>
<dbReference type="Gene3D" id="3.10.20.10">
    <property type="match status" value="1"/>
</dbReference>
<dbReference type="InParanoid" id="A0A804NQG2"/>
<keyword evidence="7" id="KW-1185">Reference proteome</keyword>
<dbReference type="InterPro" id="IPR023573">
    <property type="entry name" value="Ribosomal_eL20_dom"/>
</dbReference>
<dbReference type="InterPro" id="IPR021138">
    <property type="entry name" value="Ribosomal_eL20_eukaryotes"/>
</dbReference>
<feature type="compositionally biased region" description="Low complexity" evidence="4">
    <location>
        <begin position="41"/>
        <end position="53"/>
    </location>
</feature>
<evidence type="ECO:0000256" key="1">
    <source>
        <dbReference type="ARBA" id="ARBA00009362"/>
    </source>
</evidence>
<dbReference type="GO" id="GO:0002181">
    <property type="term" value="P:cytoplasmic translation"/>
    <property type="evidence" value="ECO:0000318"/>
    <property type="project" value="GO_Central"/>
</dbReference>
<reference evidence="7" key="1">
    <citation type="journal article" date="2009" name="Science">
        <title>The B73 maize genome: complexity, diversity, and dynamics.</title>
        <authorList>
            <person name="Schnable P.S."/>
            <person name="Ware D."/>
            <person name="Fulton R.S."/>
            <person name="Stein J.C."/>
            <person name="Wei F."/>
            <person name="Pasternak S."/>
            <person name="Liang C."/>
            <person name="Zhang J."/>
            <person name="Fulton L."/>
            <person name="Graves T.A."/>
            <person name="Minx P."/>
            <person name="Reily A.D."/>
            <person name="Courtney L."/>
            <person name="Kruchowski S.S."/>
            <person name="Tomlinson C."/>
            <person name="Strong C."/>
            <person name="Delehaunty K."/>
            <person name="Fronick C."/>
            <person name="Courtney B."/>
            <person name="Rock S.M."/>
            <person name="Belter E."/>
            <person name="Du F."/>
            <person name="Kim K."/>
            <person name="Abbott R.M."/>
            <person name="Cotton M."/>
            <person name="Levy A."/>
            <person name="Marchetto P."/>
            <person name="Ochoa K."/>
            <person name="Jackson S.M."/>
            <person name="Gillam B."/>
            <person name="Chen W."/>
            <person name="Yan L."/>
            <person name="Higginbotham J."/>
            <person name="Cardenas M."/>
            <person name="Waligorski J."/>
            <person name="Applebaum E."/>
            <person name="Phelps L."/>
            <person name="Falcone J."/>
            <person name="Kanchi K."/>
            <person name="Thane T."/>
            <person name="Scimone A."/>
            <person name="Thane N."/>
            <person name="Henke J."/>
            <person name="Wang T."/>
            <person name="Ruppert J."/>
            <person name="Shah N."/>
            <person name="Rotter K."/>
            <person name="Hodges J."/>
            <person name="Ingenthron E."/>
            <person name="Cordes M."/>
            <person name="Kohlberg S."/>
            <person name="Sgro J."/>
            <person name="Delgado B."/>
            <person name="Mead K."/>
            <person name="Chinwalla A."/>
            <person name="Leonard S."/>
            <person name="Crouse K."/>
            <person name="Collura K."/>
            <person name="Kudrna D."/>
            <person name="Currie J."/>
            <person name="He R."/>
            <person name="Angelova A."/>
            <person name="Rajasekar S."/>
            <person name="Mueller T."/>
            <person name="Lomeli R."/>
            <person name="Scara G."/>
            <person name="Ko A."/>
            <person name="Delaney K."/>
            <person name="Wissotski M."/>
            <person name="Lopez G."/>
            <person name="Campos D."/>
            <person name="Braidotti M."/>
            <person name="Ashley E."/>
            <person name="Golser W."/>
            <person name="Kim H."/>
            <person name="Lee S."/>
            <person name="Lin J."/>
            <person name="Dujmic Z."/>
            <person name="Kim W."/>
            <person name="Talag J."/>
            <person name="Zuccolo A."/>
            <person name="Fan C."/>
            <person name="Sebastian A."/>
            <person name="Kramer M."/>
            <person name="Spiegel L."/>
            <person name="Nascimento L."/>
            <person name="Zutavern T."/>
            <person name="Miller B."/>
            <person name="Ambroise C."/>
            <person name="Muller S."/>
            <person name="Spooner W."/>
            <person name="Narechania A."/>
            <person name="Ren L."/>
            <person name="Wei S."/>
            <person name="Kumari S."/>
            <person name="Faga B."/>
            <person name="Levy M.J."/>
            <person name="McMahan L."/>
            <person name="Van Buren P."/>
            <person name="Vaughn M.W."/>
            <person name="Ying K."/>
            <person name="Yeh C.-T."/>
            <person name="Emrich S.J."/>
            <person name="Jia Y."/>
            <person name="Kalyanaraman A."/>
            <person name="Hsia A.-P."/>
            <person name="Barbazuk W.B."/>
            <person name="Baucom R.S."/>
            <person name="Brutnell T.P."/>
            <person name="Carpita N.C."/>
            <person name="Chaparro C."/>
            <person name="Chia J.-M."/>
            <person name="Deragon J.-M."/>
            <person name="Estill J.C."/>
            <person name="Fu Y."/>
            <person name="Jeddeloh J.A."/>
            <person name="Han Y."/>
            <person name="Lee H."/>
            <person name="Li P."/>
            <person name="Lisch D.R."/>
            <person name="Liu S."/>
            <person name="Liu Z."/>
            <person name="Nagel D.H."/>
            <person name="McCann M.C."/>
            <person name="SanMiguel P."/>
            <person name="Myers A.M."/>
            <person name="Nettleton D."/>
            <person name="Nguyen J."/>
            <person name="Penning B.W."/>
            <person name="Ponnala L."/>
            <person name="Schneider K.L."/>
            <person name="Schwartz D.C."/>
            <person name="Sharma A."/>
            <person name="Soderlund C."/>
            <person name="Springer N.M."/>
            <person name="Sun Q."/>
            <person name="Wang H."/>
            <person name="Waterman M."/>
            <person name="Westerman R."/>
            <person name="Wolfgruber T.K."/>
            <person name="Yang L."/>
            <person name="Yu Y."/>
            <person name="Zhang L."/>
            <person name="Zhou S."/>
            <person name="Zhu Q."/>
            <person name="Bennetzen J.L."/>
            <person name="Dawe R.K."/>
            <person name="Jiang J."/>
            <person name="Jiang N."/>
            <person name="Presting G.G."/>
            <person name="Wessler S.R."/>
            <person name="Aluru S."/>
            <person name="Martienssen R.A."/>
            <person name="Clifton S.W."/>
            <person name="McCombie W.R."/>
            <person name="Wing R.A."/>
            <person name="Wilson R.K."/>
        </authorList>
    </citation>
    <scope>NUCLEOTIDE SEQUENCE [LARGE SCALE GENOMIC DNA]</scope>
    <source>
        <strain evidence="7">cv. B73</strain>
    </source>
</reference>
<reference evidence="6" key="2">
    <citation type="submission" date="2019-07" db="EMBL/GenBank/DDBJ databases">
        <authorList>
            <person name="Seetharam A."/>
            <person name="Woodhouse M."/>
            <person name="Cannon E."/>
        </authorList>
    </citation>
    <scope>NUCLEOTIDE SEQUENCE [LARGE SCALE GENOMIC DNA]</scope>
    <source>
        <strain evidence="6">cv. B73</strain>
    </source>
</reference>
<dbReference type="HAMAP" id="MF_00273">
    <property type="entry name" value="Ribosomal_eL20"/>
    <property type="match status" value="1"/>
</dbReference>
<evidence type="ECO:0000256" key="3">
    <source>
        <dbReference type="ARBA" id="ARBA00023274"/>
    </source>
</evidence>
<feature type="region of interest" description="Disordered" evidence="4">
    <location>
        <begin position="20"/>
        <end position="55"/>
    </location>
</feature>
<reference evidence="6" key="3">
    <citation type="submission" date="2021-05" db="UniProtKB">
        <authorList>
            <consortium name="EnsemblPlants"/>
        </authorList>
    </citation>
    <scope>IDENTIFICATION</scope>
    <source>
        <strain evidence="6">cv. B73</strain>
    </source>
</reference>
<dbReference type="EnsemblPlants" id="Zm00001eb178210_T001">
    <property type="protein sequence ID" value="Zm00001eb178210_P001"/>
    <property type="gene ID" value="Zm00001eb178210"/>
</dbReference>
<evidence type="ECO:0000259" key="5">
    <source>
        <dbReference type="Pfam" id="PF01775"/>
    </source>
</evidence>
<proteinExistence type="inferred from homology"/>
<feature type="domain" description="Large ribosomal subunit protein eL20" evidence="5">
    <location>
        <begin position="119"/>
        <end position="172"/>
    </location>
</feature>
<dbReference type="Proteomes" id="UP000007305">
    <property type="component" value="Chromosome 4"/>
</dbReference>
<accession>A0A804NQG2</accession>
<keyword evidence="2" id="KW-0689">Ribosomal protein</keyword>
<evidence type="ECO:0000313" key="6">
    <source>
        <dbReference type="EnsemblPlants" id="Zm00001eb178210_P001"/>
    </source>
</evidence>
<evidence type="ECO:0000313" key="7">
    <source>
        <dbReference type="Proteomes" id="UP000007305"/>
    </source>
</evidence>
<evidence type="ECO:0000256" key="4">
    <source>
        <dbReference type="SAM" id="MobiDB-lite"/>
    </source>
</evidence>
<keyword evidence="3" id="KW-0687">Ribonucleoprotein</keyword>
<dbReference type="InterPro" id="IPR028877">
    <property type="entry name" value="Ribosomal_eL20"/>
</dbReference>
<protein>
    <recommendedName>
        <fullName evidence="5">Large ribosomal subunit protein eL20 domain-containing protein</fullName>
    </recommendedName>
</protein>
<dbReference type="Gramene" id="Zm00001eb178210_T001">
    <property type="protein sequence ID" value="Zm00001eb178210_P001"/>
    <property type="gene ID" value="Zm00001eb178210"/>
</dbReference>
<name>A0A804NQG2_MAIZE</name>
<dbReference type="AlphaFoldDB" id="A0A804NQG2"/>
<dbReference type="GO" id="GO:0022625">
    <property type="term" value="C:cytosolic large ribosomal subunit"/>
    <property type="evidence" value="ECO:0000318"/>
    <property type="project" value="GO_Central"/>
</dbReference>
<dbReference type="GO" id="GO:0003735">
    <property type="term" value="F:structural constituent of ribosome"/>
    <property type="evidence" value="ECO:0000318"/>
    <property type="project" value="GO_Central"/>
</dbReference>
<comment type="similarity">
    <text evidence="1">Belongs to the eukaryotic ribosomal protein eL20 family.</text>
</comment>
<sequence>MHRGSSLGTEEAARHVWDRDLRGGGMTRSCSVNPSSPPPTAAGSSPVATSPVATSPECSISTRQRVARCQSPLMSTPRSTAWSLRYQRGLLQIQALVLSEEAQVSRRFKSNGQILAIDEIFECNPTTIKSCGIWLCYQCRTGYHDLHKEYRNTTLNGAMEQMYNETASCHRVVTLHTDHQDGNNQL</sequence>